<feature type="transmembrane region" description="Helical" evidence="2">
    <location>
        <begin position="61"/>
        <end position="83"/>
    </location>
</feature>
<dbReference type="EMBL" id="JBHMCF010000008">
    <property type="protein sequence ID" value="MFB9469578.1"/>
    <property type="molecule type" value="Genomic_DNA"/>
</dbReference>
<gene>
    <name evidence="3" type="ORF">ACFFR3_08670</name>
</gene>
<evidence type="ECO:0000256" key="2">
    <source>
        <dbReference type="SAM" id="Phobius"/>
    </source>
</evidence>
<comment type="caution">
    <text evidence="3">The sequence shown here is derived from an EMBL/GenBank/DDBJ whole genome shotgun (WGS) entry which is preliminary data.</text>
</comment>
<name>A0ABV5NH11_9ACTN</name>
<protein>
    <recommendedName>
        <fullName evidence="5">DUF2207 domain-containing protein</fullName>
    </recommendedName>
</protein>
<proteinExistence type="predicted"/>
<keyword evidence="4" id="KW-1185">Reference proteome</keyword>
<evidence type="ECO:0000313" key="3">
    <source>
        <dbReference type="EMBL" id="MFB9469578.1"/>
    </source>
</evidence>
<dbReference type="RefSeq" id="WP_379482896.1">
    <property type="nucleotide sequence ID" value="NZ_JBHMCF010000008.1"/>
</dbReference>
<evidence type="ECO:0000313" key="4">
    <source>
        <dbReference type="Proteomes" id="UP001589568"/>
    </source>
</evidence>
<evidence type="ECO:0008006" key="5">
    <source>
        <dbReference type="Google" id="ProtNLM"/>
    </source>
</evidence>
<accession>A0ABV5NH11</accession>
<sequence>MTYGPHNPPYPPPGPSAPPPPVIIDVARDTKTKSVIGASVAGGIGLLAVVSALTGQTTGGSGAAVAVGIVGAIFLLIGLLPVFTWKKLTRPRRLVFDAHGVRWDDPQGRPWAAAWQELAGVGISRTQQRRVKLADYIFRKTMVRLDLFPADPGFRQRHPEMEHLWEFHTVKNGYRLPLGSNPKYIPVIEQAMRQYRPAAYWGVKDEGFMVGLV</sequence>
<reference evidence="3 4" key="1">
    <citation type="submission" date="2024-09" db="EMBL/GenBank/DDBJ databases">
        <authorList>
            <person name="Sun Q."/>
            <person name="Mori K."/>
        </authorList>
    </citation>
    <scope>NUCLEOTIDE SEQUENCE [LARGE SCALE GENOMIC DNA]</scope>
    <source>
        <strain evidence="3 4">JCM 3324</strain>
    </source>
</reference>
<keyword evidence="2" id="KW-0472">Membrane</keyword>
<feature type="region of interest" description="Disordered" evidence="1">
    <location>
        <begin position="1"/>
        <end position="20"/>
    </location>
</feature>
<feature type="transmembrane region" description="Helical" evidence="2">
    <location>
        <begin position="35"/>
        <end position="55"/>
    </location>
</feature>
<keyword evidence="2" id="KW-0812">Transmembrane</keyword>
<keyword evidence="2" id="KW-1133">Transmembrane helix</keyword>
<dbReference type="Proteomes" id="UP001589568">
    <property type="component" value="Unassembled WGS sequence"/>
</dbReference>
<evidence type="ECO:0000256" key="1">
    <source>
        <dbReference type="SAM" id="MobiDB-lite"/>
    </source>
</evidence>
<organism evidence="3 4">
    <name type="scientific">Nonomuraea salmonea</name>
    <dbReference type="NCBI Taxonomy" id="46181"/>
    <lineage>
        <taxon>Bacteria</taxon>
        <taxon>Bacillati</taxon>
        <taxon>Actinomycetota</taxon>
        <taxon>Actinomycetes</taxon>
        <taxon>Streptosporangiales</taxon>
        <taxon>Streptosporangiaceae</taxon>
        <taxon>Nonomuraea</taxon>
    </lineage>
</organism>